<dbReference type="SUPFAM" id="SSF52540">
    <property type="entry name" value="P-loop containing nucleoside triphosphate hydrolases"/>
    <property type="match status" value="1"/>
</dbReference>
<sequence>MGAQVRMAVAEPIRSRTPLIGRDDELAEVRMRLTDPRVRLLTVTGPVGVGKSRFVAALAEDVSPAFEGGGGYLDLTDTEPARDLDDLVAESMTDLSTAASGFPALPRDQRFLLVLDGCDRLTATLATRLTGLLSAYPQLTVLVASPARLGIYGEVVVRLALLQVPDPTQAADPAALSQIPAVRLFVERTQAIRPDFRLTDANQAAVAELCARTDGLPLAIELLAARMALSSPQRLLAELDRDIGSLAGSGSDTLSRHHSMMAALESSLDLLSADERLLIGRLAVFAGYFDAAAAAAVGGTTPEQTCQLMAGLMDKNLLRTAECPDGDLIFRLFRLTRRYLLQDLQQTEDYRAIRRAHAEYVLALAASGPDSRGLDRAPQLELVGSWHEDILMALTYLDESGDKVSMGRLASALRDHWRTGWLTEGIRWLTGSGRLTPQGAGVLGELLIEKARLDAAEHGYSGDLVAADRLSGTEQGAALLDLAGYLFAANHGEQASRLTEAALREFTRHQDMRGIAHARYVLADIASSAGDRKKAIRLCRKALSGLRELPDPAGHAAGLERLAVLLIGGPGCARKELEQAVCALGAAAGLRASTGHVAPPALSTAVVYAESLARAWLGDQAVDECLAAGAAQPADRAIAEAITPAERQPTVRPRSLARQRNEHLLTRREWEVAELVACGMTNREVARRLGIAEWTAVNHLRKIMRKLDCSSRVQVAGWITQRGRNAHDEAEAG</sequence>
<dbReference type="Gene3D" id="1.25.40.10">
    <property type="entry name" value="Tetratricopeptide repeat domain"/>
    <property type="match status" value="1"/>
</dbReference>
<dbReference type="Pfam" id="PF25872">
    <property type="entry name" value="HTH_77"/>
    <property type="match status" value="1"/>
</dbReference>
<evidence type="ECO:0000259" key="1">
    <source>
        <dbReference type="PROSITE" id="PS50043"/>
    </source>
</evidence>
<dbReference type="SMART" id="SM00421">
    <property type="entry name" value="HTH_LUXR"/>
    <property type="match status" value="1"/>
</dbReference>
<dbReference type="CDD" id="cd06170">
    <property type="entry name" value="LuxR_C_like"/>
    <property type="match status" value="1"/>
</dbReference>
<dbReference type="InterPro" id="IPR058852">
    <property type="entry name" value="HTH_77"/>
</dbReference>
<dbReference type="AlphaFoldDB" id="A0A1W2FW80"/>
<organism evidence="2 3">
    <name type="scientific">Kibdelosporangium aridum</name>
    <dbReference type="NCBI Taxonomy" id="2030"/>
    <lineage>
        <taxon>Bacteria</taxon>
        <taxon>Bacillati</taxon>
        <taxon>Actinomycetota</taxon>
        <taxon>Actinomycetes</taxon>
        <taxon>Pseudonocardiales</taxon>
        <taxon>Pseudonocardiaceae</taxon>
        <taxon>Kibdelosporangium</taxon>
    </lineage>
</organism>
<dbReference type="SUPFAM" id="SSF48452">
    <property type="entry name" value="TPR-like"/>
    <property type="match status" value="1"/>
</dbReference>
<dbReference type="Gene3D" id="1.10.10.10">
    <property type="entry name" value="Winged helix-like DNA-binding domain superfamily/Winged helix DNA-binding domain"/>
    <property type="match status" value="1"/>
</dbReference>
<evidence type="ECO:0000313" key="3">
    <source>
        <dbReference type="Proteomes" id="UP000192674"/>
    </source>
</evidence>
<keyword evidence="3" id="KW-1185">Reference proteome</keyword>
<evidence type="ECO:0000313" key="2">
    <source>
        <dbReference type="EMBL" id="SMD25886.1"/>
    </source>
</evidence>
<dbReference type="Proteomes" id="UP000192674">
    <property type="component" value="Unassembled WGS sequence"/>
</dbReference>
<dbReference type="Pfam" id="PF00196">
    <property type="entry name" value="GerE"/>
    <property type="match status" value="1"/>
</dbReference>
<dbReference type="InterPro" id="IPR027417">
    <property type="entry name" value="P-loop_NTPase"/>
</dbReference>
<dbReference type="PRINTS" id="PR00364">
    <property type="entry name" value="DISEASERSIST"/>
</dbReference>
<dbReference type="PRINTS" id="PR00038">
    <property type="entry name" value="HTHLUXR"/>
</dbReference>
<accession>A0A1W2FW80</accession>
<dbReference type="PROSITE" id="PS50043">
    <property type="entry name" value="HTH_LUXR_2"/>
    <property type="match status" value="1"/>
</dbReference>
<feature type="domain" description="HTH luxR-type" evidence="1">
    <location>
        <begin position="658"/>
        <end position="723"/>
    </location>
</feature>
<dbReference type="InterPro" id="IPR016032">
    <property type="entry name" value="Sig_transdc_resp-reg_C-effctor"/>
</dbReference>
<dbReference type="PANTHER" id="PTHR47691">
    <property type="entry name" value="REGULATOR-RELATED"/>
    <property type="match status" value="1"/>
</dbReference>
<dbReference type="GO" id="GO:0003677">
    <property type="term" value="F:DNA binding"/>
    <property type="evidence" value="ECO:0007669"/>
    <property type="project" value="InterPro"/>
</dbReference>
<protein>
    <submittedName>
        <fullName evidence="2">Predicted ATPase</fullName>
    </submittedName>
</protein>
<gene>
    <name evidence="2" type="ORF">SAMN05661093_09464</name>
</gene>
<proteinExistence type="predicted"/>
<dbReference type="PANTHER" id="PTHR47691:SF3">
    <property type="entry name" value="HTH-TYPE TRANSCRIPTIONAL REGULATOR RV0890C-RELATED"/>
    <property type="match status" value="1"/>
</dbReference>
<dbReference type="EMBL" id="FWXV01000012">
    <property type="protein sequence ID" value="SMD25886.1"/>
    <property type="molecule type" value="Genomic_DNA"/>
</dbReference>
<dbReference type="InterPro" id="IPR036388">
    <property type="entry name" value="WH-like_DNA-bd_sf"/>
</dbReference>
<name>A0A1W2FW80_KIBAR</name>
<dbReference type="GO" id="GO:0006355">
    <property type="term" value="P:regulation of DNA-templated transcription"/>
    <property type="evidence" value="ECO:0007669"/>
    <property type="project" value="InterPro"/>
</dbReference>
<dbReference type="InterPro" id="IPR011990">
    <property type="entry name" value="TPR-like_helical_dom_sf"/>
</dbReference>
<dbReference type="InterPro" id="IPR000792">
    <property type="entry name" value="Tscrpt_reg_LuxR_C"/>
</dbReference>
<reference evidence="2 3" key="1">
    <citation type="submission" date="2017-04" db="EMBL/GenBank/DDBJ databases">
        <authorList>
            <person name="Afonso C.L."/>
            <person name="Miller P.J."/>
            <person name="Scott M.A."/>
            <person name="Spackman E."/>
            <person name="Goraichik I."/>
            <person name="Dimitrov K.M."/>
            <person name="Suarez D.L."/>
            <person name="Swayne D.E."/>
        </authorList>
    </citation>
    <scope>NUCLEOTIDE SEQUENCE [LARGE SCALE GENOMIC DNA]</scope>
    <source>
        <strain evidence="2 3">DSM 43828</strain>
    </source>
</reference>
<dbReference type="Gene3D" id="3.40.50.300">
    <property type="entry name" value="P-loop containing nucleotide triphosphate hydrolases"/>
    <property type="match status" value="1"/>
</dbReference>
<dbReference type="SUPFAM" id="SSF46894">
    <property type="entry name" value="C-terminal effector domain of the bipartite response regulators"/>
    <property type="match status" value="1"/>
</dbReference>